<proteinExistence type="predicted"/>
<dbReference type="SUPFAM" id="SSF53300">
    <property type="entry name" value="vWA-like"/>
    <property type="match status" value="1"/>
</dbReference>
<gene>
    <name evidence="2" type="ORF">BBK14_03740</name>
</gene>
<name>A0A1S1Q3Y6_9ACTN</name>
<reference evidence="3" key="1">
    <citation type="submission" date="2016-07" db="EMBL/GenBank/DDBJ databases">
        <title>Frankia sp. NRRL B-16219 Genome sequencing.</title>
        <authorList>
            <person name="Ghodhbane-Gtari F."/>
            <person name="Swanson E."/>
            <person name="Gueddou A."/>
            <person name="Louati M."/>
            <person name="Nouioui I."/>
            <person name="Hezbri K."/>
            <person name="Abebe-Akele F."/>
            <person name="Simpson S."/>
            <person name="Morris K."/>
            <person name="Thomas K."/>
            <person name="Gtari M."/>
            <person name="Tisa L.S."/>
        </authorList>
    </citation>
    <scope>NUCLEOTIDE SEQUENCE [LARGE SCALE GENOMIC DNA]</scope>
    <source>
        <strain evidence="3">NRRL B-16219</strain>
    </source>
</reference>
<dbReference type="InterPro" id="IPR041176">
    <property type="entry name" value="VWA_3_C"/>
</dbReference>
<dbReference type="InterPro" id="IPR002035">
    <property type="entry name" value="VWF_A"/>
</dbReference>
<evidence type="ECO:0000259" key="1">
    <source>
        <dbReference type="PROSITE" id="PS50234"/>
    </source>
</evidence>
<dbReference type="OrthoDB" id="568872at2"/>
<dbReference type="Pfam" id="PF13768">
    <property type="entry name" value="VWA_3"/>
    <property type="match status" value="1"/>
</dbReference>
<accession>A0A1S1Q3Y6</accession>
<comment type="caution">
    <text evidence="2">The sequence shown here is derived from an EMBL/GenBank/DDBJ whole genome shotgun (WGS) entry which is preliminary data.</text>
</comment>
<dbReference type="PANTHER" id="PTHR45737">
    <property type="entry name" value="VON WILLEBRAND FACTOR A DOMAIN-CONTAINING PROTEIN 5A"/>
    <property type="match status" value="1"/>
</dbReference>
<dbReference type="SMART" id="SM00327">
    <property type="entry name" value="VWA"/>
    <property type="match status" value="1"/>
</dbReference>
<dbReference type="CDD" id="cd00198">
    <property type="entry name" value="vWFA"/>
    <property type="match status" value="1"/>
</dbReference>
<dbReference type="AlphaFoldDB" id="A0A1S1Q3Y6"/>
<dbReference type="Gene3D" id="1.20.120.1690">
    <property type="match status" value="1"/>
</dbReference>
<keyword evidence="3" id="KW-1185">Reference proteome</keyword>
<dbReference type="EMBL" id="MAXA01000213">
    <property type="protein sequence ID" value="OHV28277.1"/>
    <property type="molecule type" value="Genomic_DNA"/>
</dbReference>
<evidence type="ECO:0000313" key="2">
    <source>
        <dbReference type="EMBL" id="OHV28277.1"/>
    </source>
</evidence>
<sequence>MVDFSLEVSQNKYLPEGSGEVHAVITVTAHDVRPGTPDAPGTAGTAATAGAAEVILLDCSGSMDYPHSKIIEARRAAQAAIDTLHDGVAFAVVAGTGQAEMVYPTRQELVEASPRTREAAKAAVKRLRPHGGTAMGRWLLLARDLMATRPDAIHHAILLTDGQNGESEAVFAAALAACEGRFQCDCRGVGADWKVAELRRVASTLLGSVALLREPAEMVEDFRSLIERAQARGIDRVGLRVWTPKGATIRFLRQVSPELEDLTARAVEVNPLTRDHPTGAWATGTREYHLCVDVPPAPVGNERLAARVSVIAGEDELSRTAVLAAWSEDDELSTRIDEVVAHYTGQTELARAVQGGLAARRDGDEVSAVTLLGRAARIAAAADDGATLERLAKVVDIDDAATGAVRLRPQVDTLDEMDLDAGSTVTMPARR</sequence>
<organism evidence="2 3">
    <name type="scientific">Parafrankia soli</name>
    <dbReference type="NCBI Taxonomy" id="2599596"/>
    <lineage>
        <taxon>Bacteria</taxon>
        <taxon>Bacillati</taxon>
        <taxon>Actinomycetota</taxon>
        <taxon>Actinomycetes</taxon>
        <taxon>Frankiales</taxon>
        <taxon>Frankiaceae</taxon>
        <taxon>Parafrankia</taxon>
    </lineage>
</organism>
<dbReference type="PANTHER" id="PTHR45737:SF6">
    <property type="entry name" value="VON WILLEBRAND FACTOR A DOMAIN-CONTAINING PROTEIN 5A"/>
    <property type="match status" value="1"/>
</dbReference>
<feature type="domain" description="VWFA" evidence="1">
    <location>
        <begin position="52"/>
        <end position="237"/>
    </location>
</feature>
<dbReference type="Pfam" id="PF18571">
    <property type="entry name" value="VWA_3_C"/>
    <property type="match status" value="1"/>
</dbReference>
<dbReference type="InterPro" id="IPR036465">
    <property type="entry name" value="vWFA_dom_sf"/>
</dbReference>
<dbReference type="Gene3D" id="2.60.40.3670">
    <property type="match status" value="1"/>
</dbReference>
<dbReference type="Gene3D" id="3.40.50.410">
    <property type="entry name" value="von Willebrand factor, type A domain"/>
    <property type="match status" value="1"/>
</dbReference>
<protein>
    <recommendedName>
        <fullName evidence="1">VWFA domain-containing protein</fullName>
    </recommendedName>
</protein>
<evidence type="ECO:0000313" key="3">
    <source>
        <dbReference type="Proteomes" id="UP000179769"/>
    </source>
</evidence>
<dbReference type="PROSITE" id="PS50234">
    <property type="entry name" value="VWFA"/>
    <property type="match status" value="1"/>
</dbReference>
<dbReference type="Proteomes" id="UP000179769">
    <property type="component" value="Unassembled WGS sequence"/>
</dbReference>
<dbReference type="RefSeq" id="WP_071063666.1">
    <property type="nucleotide sequence ID" value="NZ_MAXA01000213.1"/>
</dbReference>